<dbReference type="SMART" id="SM00710">
    <property type="entry name" value="PbH1"/>
    <property type="match status" value="18"/>
</dbReference>
<dbReference type="Gene3D" id="1.10.1330.10">
    <property type="entry name" value="Dockerin domain"/>
    <property type="match status" value="1"/>
</dbReference>
<evidence type="ECO:0000256" key="2">
    <source>
        <dbReference type="SAM" id="MobiDB-lite"/>
    </source>
</evidence>
<name>A0A9X2FIF2_9BACT</name>
<protein>
    <recommendedName>
        <fullName evidence="1">Probable pectate lyase C</fullName>
    </recommendedName>
</protein>
<dbReference type="SUPFAM" id="SSF63446">
    <property type="entry name" value="Type I dockerin domain"/>
    <property type="match status" value="1"/>
</dbReference>
<dbReference type="PROSITE" id="PS00018">
    <property type="entry name" value="EF_HAND_1"/>
    <property type="match status" value="1"/>
</dbReference>
<accession>A0A9X2FIF2</accession>
<dbReference type="EMBL" id="JAMXLR010000088">
    <property type="protein sequence ID" value="MCO6047061.1"/>
    <property type="molecule type" value="Genomic_DNA"/>
</dbReference>
<reference evidence="3" key="1">
    <citation type="submission" date="2022-06" db="EMBL/GenBank/DDBJ databases">
        <title>Aeoliella straminimaris, a novel planctomycete from sediments.</title>
        <authorList>
            <person name="Vitorino I.R."/>
            <person name="Lage O.M."/>
        </authorList>
    </citation>
    <scope>NUCLEOTIDE SEQUENCE</scope>
    <source>
        <strain evidence="3">ICT_H6.2</strain>
    </source>
</reference>
<dbReference type="RefSeq" id="WP_252855174.1">
    <property type="nucleotide sequence ID" value="NZ_JAMXLR010000088.1"/>
</dbReference>
<dbReference type="NCBIfam" id="NF041766">
    <property type="entry name" value="choice_anch_U"/>
    <property type="match status" value="1"/>
</dbReference>
<dbReference type="InterPro" id="IPR059226">
    <property type="entry name" value="Choice_anch_Q_dom"/>
</dbReference>
<sequence length="1870" mass="188940">MSRMRRFAWLSRQRNVGNKKSARKDRGLRFEPLEDRRLLAMLTVNSALDNVTFGDGLVTLREAIVAANNNSPTVTDLGEMGDIGPDTIVFDPAVFSTPQTILLSLNDDIEIKEALEIKGPGQELLTIDAQSKSRIFDITATTGDFTIAGLTLSDGLVLYNPTHPISQSRGGAIRSLTTGSLLIFQSTITGNRTSFDPQDGTGQGAGHGGGIYSAGPLTLIQSTVSGNSTRSNNVLADTALGGGIYSLSHTTLIQSTISNNHTNGAGASGGGMNVRGQLEVFNSTVSGNATLTAGTGQNAGGGGIYAFGNVTLSNSTVSGNETEGMNSDGGGIFARGNVTLTNSTVSENRTLGDSAEGGGIYSQQDVTLIGTIFGGSTVSGNSTAGDLSEGGGIRAHGVTLTQSTVSGNSTAGNTAKGGGIRAHGAVTLTQSTVSGNSTADINSDGGGIRANGSVTATGSTVSGNSTAGLNSTGGGIRASGVTLTQSTVSGNSTAGSNSTGGGIRTFTNSLVIVGSIVAGNTAVGGMDDIDPGTGTLNVNFSLIEQTGLTFVGGDNIIGMPANLAPLANNVGPTQTHALLAGSPAIDAGSPFVAFDPAEYDQRGAPFVRVFDGGMNGLRIDMGAYERQTLPASFLVVDTPLDGDDGVYSAGNLSLREVVHLTGSSIGADTITFDPVVFATPQTMLLTLGEIEIGEEVTIEGPGQHLLSIDAQQQSRIFDITATTGDFTLSGITLTGGQTIVDGILGAGGAIRSLTSGTLTIDQSTVRGNNTVGESADGGGIYSFGDVTFLGSTISGNSTAGELSDGGGLFSSGNVTATGSTVSENSTTGDFARSGGIRATGAVSLTQSTVSGNSTAGSSAYGGGISSSGIITITHSTVSGNSAASLNAEGGGISNDNDLIMIANSIVAGNTAGGGMNDIRPGSGPLDVNFSLIQQTGLTITGGDNIIGQSAKLGPLANNGGPTWTHALAANSPALDAGDPSILFDANEFDQRGAPFIRVFDGNAVVGARIDIGAYERQTVAGLNLVVNTPIDESDGNYSAGNLSLREAVGLANGSIGDDTITFDAAVFDMPQTMLLSLGEFGISEVVSIDGPGQAVLTIDGQQQSRIFNITATTGDFTLSGLTLTGGRTVVDSISSVGLGSGGAVRSLTIGNLTIDQSTISGNGTEGNYGRGGGIFSTRNLTLTDSTVSNNSTSGIGASGGGVFAFSASLTGSTVSGNSTAGTSSASNGGGIYSVRDTALNQSRVSGNSSSNRGGGIYSFDGSITLTDSTVSGNSAASRGGGIESKRSVTLNNSTLSGNVAIAPGGGIYARVDVTLTNSTVSGNRTTGGYAVGGGIAVFRNLTITNSTVSGNSTAMLNASGGGIWHDSGAFAITNSIVAGNTATGGMNDIRQGGGSFDVNFSLIEQIGLTFIGGDNIIGMPANLGLLANNGGPTETHALLAGSPALDVGDPAAMAGVGDTPLFEQRGAGFDRVVNGRIDIGAFELQLSEVDTDADGVSDEVEDSAPNGGDGNQDGIPDSQQENVTSLPNSVTQEFVTLVAPVGVTLKNISTTDNPAPSTAPDFAYPYGFFEFELSGVTAGEATTVELLLPTGASPPSTYFKFGPEPGNPAPHWYEFLFDGTTGAQILSDRVVLHFVDGSRGDADLTANGTITDPGAPALEPPELPGDYNLDNRVNLADYTVWRNNLGATVANYNGADGDGSGVVDVADYQVWRSHFGENLVAPVLAISSNAESESSSLESNPAGSSSQSLLGTPISSSNADEPAKDRSTASNSGFVGGARHADTPFAQGQSAPFASPKSETPVGQRKFAGDNSILDSHEQALLLLLGTRYQQNARADDSDVLDEAFATSYEEEKHLDEDSGIEILLWAIDE</sequence>
<evidence type="ECO:0000313" key="3">
    <source>
        <dbReference type="EMBL" id="MCO6047061.1"/>
    </source>
</evidence>
<dbReference type="InterPro" id="IPR053784">
    <property type="entry name" value="Choice_anch_U_dom"/>
</dbReference>
<feature type="compositionally biased region" description="Acidic residues" evidence="2">
    <location>
        <begin position="1490"/>
        <end position="1502"/>
    </location>
</feature>
<keyword evidence="4" id="KW-1185">Reference proteome</keyword>
<gene>
    <name evidence="3" type="ORF">NG895_24450</name>
</gene>
<dbReference type="InterPro" id="IPR012334">
    <property type="entry name" value="Pectin_lyas_fold"/>
</dbReference>
<organism evidence="3 4">
    <name type="scientific">Aeoliella straminimaris</name>
    <dbReference type="NCBI Taxonomy" id="2954799"/>
    <lineage>
        <taxon>Bacteria</taxon>
        <taxon>Pseudomonadati</taxon>
        <taxon>Planctomycetota</taxon>
        <taxon>Planctomycetia</taxon>
        <taxon>Pirellulales</taxon>
        <taxon>Lacipirellulaceae</taxon>
        <taxon>Aeoliella</taxon>
    </lineage>
</organism>
<dbReference type="SUPFAM" id="SSF51126">
    <property type="entry name" value="Pectin lyase-like"/>
    <property type="match status" value="5"/>
</dbReference>
<dbReference type="Gene3D" id="2.160.20.10">
    <property type="entry name" value="Single-stranded right-handed beta-helix, Pectin lyase-like"/>
    <property type="match status" value="3"/>
</dbReference>
<feature type="region of interest" description="Disordered" evidence="2">
    <location>
        <begin position="1490"/>
        <end position="1525"/>
    </location>
</feature>
<dbReference type="PANTHER" id="PTHR11319">
    <property type="entry name" value="G PROTEIN-COUPLED RECEPTOR-RELATED"/>
    <property type="match status" value="1"/>
</dbReference>
<dbReference type="PANTHER" id="PTHR11319:SF35">
    <property type="entry name" value="OUTER MEMBRANE PROTEIN PMPC-RELATED"/>
    <property type="match status" value="1"/>
</dbReference>
<dbReference type="Proteomes" id="UP001155241">
    <property type="component" value="Unassembled WGS sequence"/>
</dbReference>
<dbReference type="InterPro" id="IPR036439">
    <property type="entry name" value="Dockerin_dom_sf"/>
</dbReference>
<proteinExistence type="predicted"/>
<evidence type="ECO:0000256" key="1">
    <source>
        <dbReference type="ARBA" id="ARBA00016512"/>
    </source>
</evidence>
<feature type="compositionally biased region" description="Polar residues" evidence="2">
    <location>
        <begin position="1747"/>
        <end position="1759"/>
    </location>
</feature>
<dbReference type="NCBIfam" id="NF041518">
    <property type="entry name" value="choice_anch_Q"/>
    <property type="match status" value="3"/>
</dbReference>
<feature type="compositionally biased region" description="Low complexity" evidence="2">
    <location>
        <begin position="1734"/>
        <end position="1746"/>
    </location>
</feature>
<dbReference type="GO" id="GO:0000272">
    <property type="term" value="P:polysaccharide catabolic process"/>
    <property type="evidence" value="ECO:0007669"/>
    <property type="project" value="InterPro"/>
</dbReference>
<dbReference type="InterPro" id="IPR006626">
    <property type="entry name" value="PbH1"/>
</dbReference>
<evidence type="ECO:0000313" key="4">
    <source>
        <dbReference type="Proteomes" id="UP001155241"/>
    </source>
</evidence>
<comment type="caution">
    <text evidence="3">The sequence shown here is derived from an EMBL/GenBank/DDBJ whole genome shotgun (WGS) entry which is preliminary data.</text>
</comment>
<dbReference type="InterPro" id="IPR011050">
    <property type="entry name" value="Pectin_lyase_fold/virulence"/>
</dbReference>
<feature type="region of interest" description="Disordered" evidence="2">
    <location>
        <begin position="1734"/>
        <end position="1808"/>
    </location>
</feature>
<dbReference type="InterPro" id="IPR018247">
    <property type="entry name" value="EF_Hand_1_Ca_BS"/>
</dbReference>